<evidence type="ECO:0000313" key="3">
    <source>
        <dbReference type="EMBL" id="MFC4656504.1"/>
    </source>
</evidence>
<reference evidence="4" key="1">
    <citation type="journal article" date="2019" name="Int. J. Syst. Evol. Microbiol.">
        <title>The Global Catalogue of Microorganisms (GCM) 10K type strain sequencing project: providing services to taxonomists for standard genome sequencing and annotation.</title>
        <authorList>
            <consortium name="The Broad Institute Genomics Platform"/>
            <consortium name="The Broad Institute Genome Sequencing Center for Infectious Disease"/>
            <person name="Wu L."/>
            <person name="Ma J."/>
        </authorList>
    </citation>
    <scope>NUCLEOTIDE SEQUENCE [LARGE SCALE GENOMIC DNA]</scope>
    <source>
        <strain evidence="4">DT28</strain>
    </source>
</reference>
<evidence type="ECO:0000313" key="4">
    <source>
        <dbReference type="Proteomes" id="UP001595962"/>
    </source>
</evidence>
<dbReference type="RefSeq" id="WP_377335631.1">
    <property type="nucleotide sequence ID" value="NZ_JBHSGB010000015.1"/>
</dbReference>
<evidence type="ECO:0000259" key="2">
    <source>
        <dbReference type="Pfam" id="PF02657"/>
    </source>
</evidence>
<comment type="similarity">
    <text evidence="1">Belongs to the SufE family.</text>
</comment>
<protein>
    <submittedName>
        <fullName evidence="3">SufE family protein</fullName>
    </submittedName>
</protein>
<comment type="caution">
    <text evidence="3">The sequence shown here is derived from an EMBL/GenBank/DDBJ whole genome shotgun (WGS) entry which is preliminary data.</text>
</comment>
<dbReference type="Pfam" id="PF02657">
    <property type="entry name" value="SufE"/>
    <property type="match status" value="1"/>
</dbReference>
<dbReference type="Gene3D" id="3.90.1010.10">
    <property type="match status" value="1"/>
</dbReference>
<dbReference type="PANTHER" id="PTHR43597:SF5">
    <property type="entry name" value="SUFE-LIKE PROTEIN 2, CHLOROPLASTIC"/>
    <property type="match status" value="1"/>
</dbReference>
<name>A0ABV9JQT0_9GAMM</name>
<sequence>MVRQDIFTEYATGLETILQQQLPQLLQSTDWQQKYRSLMQLGKLLPAFADELKRDELKVQGCESQFWLLHQKDPLTGLHYWAFDSDARIIKGLASLLLCQLNGRSAAELQFDTAKQLLARLQLAQNLSPSRNNGLYAVLERVRSQAGL</sequence>
<proteinExistence type="inferred from homology"/>
<evidence type="ECO:0000256" key="1">
    <source>
        <dbReference type="ARBA" id="ARBA00010282"/>
    </source>
</evidence>
<accession>A0ABV9JQT0</accession>
<gene>
    <name evidence="3" type="ORF">ACFO3I_15910</name>
</gene>
<organism evidence="3 4">
    <name type="scientific">Rheinheimera marina</name>
    <dbReference type="NCBI Taxonomy" id="1774958"/>
    <lineage>
        <taxon>Bacteria</taxon>
        <taxon>Pseudomonadati</taxon>
        <taxon>Pseudomonadota</taxon>
        <taxon>Gammaproteobacteria</taxon>
        <taxon>Chromatiales</taxon>
        <taxon>Chromatiaceae</taxon>
        <taxon>Rheinheimera</taxon>
    </lineage>
</organism>
<feature type="domain" description="Fe-S metabolism associated" evidence="2">
    <location>
        <begin position="26"/>
        <end position="144"/>
    </location>
</feature>
<dbReference type="Proteomes" id="UP001595962">
    <property type="component" value="Unassembled WGS sequence"/>
</dbReference>
<dbReference type="SUPFAM" id="SSF82649">
    <property type="entry name" value="SufE/NifU"/>
    <property type="match status" value="1"/>
</dbReference>
<dbReference type="EMBL" id="JBHSGB010000015">
    <property type="protein sequence ID" value="MFC4656504.1"/>
    <property type="molecule type" value="Genomic_DNA"/>
</dbReference>
<dbReference type="InterPro" id="IPR003808">
    <property type="entry name" value="Fe-S_metab-assoc_dom"/>
</dbReference>
<keyword evidence="4" id="KW-1185">Reference proteome</keyword>
<dbReference type="PANTHER" id="PTHR43597">
    <property type="entry name" value="SULFUR ACCEPTOR PROTEIN CSDE"/>
    <property type="match status" value="1"/>
</dbReference>